<reference evidence="1 2" key="1">
    <citation type="submission" date="2021-03" db="EMBL/GenBank/DDBJ databases">
        <title>Metabolic Capacity of the Antarctic Cyanobacterium Phormidium pseudopriestleyi that Sustains Oxygenic Photosynthesis in the Presence of Hydrogen Sulfide.</title>
        <authorList>
            <person name="Lumian J.E."/>
            <person name="Jungblut A.D."/>
            <person name="Dillon M.L."/>
            <person name="Hawes I."/>
            <person name="Doran P.T."/>
            <person name="Mackey T.J."/>
            <person name="Dick G.J."/>
            <person name="Grettenberger C.L."/>
            <person name="Sumner D.Y."/>
        </authorList>
    </citation>
    <scope>NUCLEOTIDE SEQUENCE [LARGE SCALE GENOMIC DNA]</scope>
    <source>
        <strain evidence="1 2">FRX01</strain>
    </source>
</reference>
<name>A0ABS3FPP5_9CYAN</name>
<comment type="caution">
    <text evidence="1">The sequence shown here is derived from an EMBL/GenBank/DDBJ whole genome shotgun (WGS) entry which is preliminary data.</text>
</comment>
<protein>
    <submittedName>
        <fullName evidence="1">ADP-ribosylglycohydrolase family protein</fullName>
    </submittedName>
</protein>
<dbReference type="SUPFAM" id="SSF101478">
    <property type="entry name" value="ADP-ribosylglycohydrolase"/>
    <property type="match status" value="1"/>
</dbReference>
<sequence>MRYSLLSRFQGTLLGANIGYGIGSGMISLSGPGLEVRPRPGEDKYLVASGSSLIQNGGFDSSSWCEAVASVSQQSEGIESTAILGTDRLMAVVPVLLFYHEQLEFLRTNIYQISELLSIPLAERDGLLALGYAIAASLTERLNRHSLIGETIAYLQESPSPLIPQLATVETLLAQGASLERVREQLTQTEGTASLPFALGFYCLLSTLEDFRLSISRATRTLSQSAVTTVITGILSGVYNSIPGIPWTWQLGPLPTEQIFHLGDRLLATWSGVYDAHHQPEEAIHFRAVAAPNVIRPWQL</sequence>
<dbReference type="RefSeq" id="WP_207087553.1">
    <property type="nucleotide sequence ID" value="NZ_JAFLQW010000219.1"/>
</dbReference>
<keyword evidence="2" id="KW-1185">Reference proteome</keyword>
<dbReference type="Gene3D" id="1.10.4080.10">
    <property type="entry name" value="ADP-ribosylation/Crystallin J1"/>
    <property type="match status" value="1"/>
</dbReference>
<dbReference type="InterPro" id="IPR005502">
    <property type="entry name" value="Ribosyl_crysJ1"/>
</dbReference>
<dbReference type="InterPro" id="IPR036705">
    <property type="entry name" value="Ribosyl_crysJ1_sf"/>
</dbReference>
<evidence type="ECO:0000313" key="1">
    <source>
        <dbReference type="EMBL" id="MBO0349018.1"/>
    </source>
</evidence>
<gene>
    <name evidence="1" type="ORF">J0895_07875</name>
</gene>
<accession>A0ABS3FPP5</accession>
<dbReference type="EMBL" id="JAFLQW010000219">
    <property type="protein sequence ID" value="MBO0349018.1"/>
    <property type="molecule type" value="Genomic_DNA"/>
</dbReference>
<dbReference type="Pfam" id="PF03747">
    <property type="entry name" value="ADP_ribosyl_GH"/>
    <property type="match status" value="1"/>
</dbReference>
<organism evidence="1 2">
    <name type="scientific">Phormidium pseudopriestleyi FRX01</name>
    <dbReference type="NCBI Taxonomy" id="1759528"/>
    <lineage>
        <taxon>Bacteria</taxon>
        <taxon>Bacillati</taxon>
        <taxon>Cyanobacteriota</taxon>
        <taxon>Cyanophyceae</taxon>
        <taxon>Oscillatoriophycideae</taxon>
        <taxon>Oscillatoriales</taxon>
        <taxon>Oscillatoriaceae</taxon>
        <taxon>Phormidium</taxon>
    </lineage>
</organism>
<dbReference type="Proteomes" id="UP000664844">
    <property type="component" value="Unassembled WGS sequence"/>
</dbReference>
<proteinExistence type="predicted"/>
<evidence type="ECO:0000313" key="2">
    <source>
        <dbReference type="Proteomes" id="UP000664844"/>
    </source>
</evidence>